<proteinExistence type="predicted"/>
<dbReference type="AlphaFoldDB" id="A0A5J4SLT8"/>
<dbReference type="PANTHER" id="PTHR34069:SF2">
    <property type="entry name" value="BETA-KETOACYL-[ACYL-CARRIER-PROTEIN] SYNTHASE III"/>
    <property type="match status" value="1"/>
</dbReference>
<dbReference type="Pfam" id="PF08545">
    <property type="entry name" value="ACP_syn_III"/>
    <property type="match status" value="1"/>
</dbReference>
<keyword evidence="2 5" id="KW-0012">Acyltransferase</keyword>
<dbReference type="GO" id="GO:0033818">
    <property type="term" value="F:beta-ketoacyl-acyl-carrier-protein synthase III activity"/>
    <property type="evidence" value="ECO:0007669"/>
    <property type="project" value="UniProtKB-EC"/>
</dbReference>
<evidence type="ECO:0000259" key="3">
    <source>
        <dbReference type="Pfam" id="PF08541"/>
    </source>
</evidence>
<dbReference type="SUPFAM" id="SSF53901">
    <property type="entry name" value="Thiolase-like"/>
    <property type="match status" value="1"/>
</dbReference>
<name>A0A5J4SLT8_9ZZZZ</name>
<sequence>MGLIKFKNIGIKAISATVPKKIVKTNSLTDFFPKEQIEKFIETTGVEERRFIDKNKCASDLCYDAACQLFEKTDINRDDIDVLLFISQTPDYKTPGMSIVLQNKLGLSKTTIVYDINMSCSGFVHGLLMAYTFLQLPNINNVLVLVGDTLSKMTSLNDKSTGLLFGDGGIASLITKGEQYGESWFSMNTDGAYFDSVIIPAGGSRIMSSCETLQQTEYEDGSKRNLEQIVMNGVDVFSFAISELPKDVKRLLAFANVSIDDVDKYAFHQANKLMTEYIAKKLKANPEKLLRSIHKYGNTSGVSIPLTMVENKELIHENDTILMNAIGAGFTYGTILLNIADCQILGLNEL</sequence>
<dbReference type="PANTHER" id="PTHR34069">
    <property type="entry name" value="3-OXOACYL-[ACYL-CARRIER-PROTEIN] SYNTHASE 3"/>
    <property type="match status" value="1"/>
</dbReference>
<protein>
    <submittedName>
        <fullName evidence="5">3-oxoacyl-[acyl-carrier-protein] synthase 3</fullName>
        <ecNumber evidence="5">2.3.1.180</ecNumber>
    </submittedName>
</protein>
<dbReference type="InterPro" id="IPR013751">
    <property type="entry name" value="ACP_syn_III_N"/>
</dbReference>
<feature type="domain" description="Beta-ketoacyl-[acyl-carrier-protein] synthase III N-terminal" evidence="4">
    <location>
        <begin position="114"/>
        <end position="188"/>
    </location>
</feature>
<dbReference type="GO" id="GO:0004315">
    <property type="term" value="F:3-oxoacyl-[acyl-carrier-protein] synthase activity"/>
    <property type="evidence" value="ECO:0007669"/>
    <property type="project" value="InterPro"/>
</dbReference>
<keyword evidence="1 5" id="KW-0808">Transferase</keyword>
<comment type="caution">
    <text evidence="5">The sequence shown here is derived from an EMBL/GenBank/DDBJ whole genome shotgun (WGS) entry which is preliminary data.</text>
</comment>
<gene>
    <name evidence="5" type="ORF">EZS27_005412</name>
</gene>
<dbReference type="InterPro" id="IPR016039">
    <property type="entry name" value="Thiolase-like"/>
</dbReference>
<dbReference type="EC" id="2.3.1.180" evidence="5"/>
<dbReference type="GO" id="GO:0044550">
    <property type="term" value="P:secondary metabolite biosynthetic process"/>
    <property type="evidence" value="ECO:0007669"/>
    <property type="project" value="TreeGrafter"/>
</dbReference>
<evidence type="ECO:0000256" key="2">
    <source>
        <dbReference type="ARBA" id="ARBA00023315"/>
    </source>
</evidence>
<accession>A0A5J4SLT8</accession>
<evidence type="ECO:0000256" key="1">
    <source>
        <dbReference type="ARBA" id="ARBA00022679"/>
    </source>
</evidence>
<dbReference type="GO" id="GO:0006633">
    <property type="term" value="P:fatty acid biosynthetic process"/>
    <property type="evidence" value="ECO:0007669"/>
    <property type="project" value="InterPro"/>
</dbReference>
<feature type="domain" description="Beta-ketoacyl-[acyl-carrier-protein] synthase III C-terminal" evidence="3">
    <location>
        <begin position="252"/>
        <end position="338"/>
    </location>
</feature>
<organism evidence="5">
    <name type="scientific">termite gut metagenome</name>
    <dbReference type="NCBI Taxonomy" id="433724"/>
    <lineage>
        <taxon>unclassified sequences</taxon>
        <taxon>metagenomes</taxon>
        <taxon>organismal metagenomes</taxon>
    </lineage>
</organism>
<evidence type="ECO:0000313" key="5">
    <source>
        <dbReference type="EMBL" id="KAA6347119.1"/>
    </source>
</evidence>
<dbReference type="EMBL" id="SNRY01000106">
    <property type="protein sequence ID" value="KAA6347119.1"/>
    <property type="molecule type" value="Genomic_DNA"/>
</dbReference>
<dbReference type="CDD" id="cd00830">
    <property type="entry name" value="KAS_III"/>
    <property type="match status" value="1"/>
</dbReference>
<dbReference type="Pfam" id="PF08541">
    <property type="entry name" value="ACP_syn_III_C"/>
    <property type="match status" value="1"/>
</dbReference>
<reference evidence="5" key="1">
    <citation type="submission" date="2019-03" db="EMBL/GenBank/DDBJ databases">
        <title>Single cell metagenomics reveals metabolic interactions within the superorganism composed of flagellate Streblomastix strix and complex community of Bacteroidetes bacteria on its surface.</title>
        <authorList>
            <person name="Treitli S.C."/>
            <person name="Kolisko M."/>
            <person name="Husnik F."/>
            <person name="Keeling P."/>
            <person name="Hampl V."/>
        </authorList>
    </citation>
    <scope>NUCLEOTIDE SEQUENCE</scope>
    <source>
        <strain evidence="5">STM</strain>
    </source>
</reference>
<evidence type="ECO:0000259" key="4">
    <source>
        <dbReference type="Pfam" id="PF08545"/>
    </source>
</evidence>
<dbReference type="InterPro" id="IPR013747">
    <property type="entry name" value="ACP_syn_III_C"/>
</dbReference>
<dbReference type="Gene3D" id="3.40.47.10">
    <property type="match status" value="1"/>
</dbReference>